<evidence type="ECO:0000256" key="2">
    <source>
        <dbReference type="ARBA" id="ARBA00023125"/>
    </source>
</evidence>
<keyword evidence="2 4" id="KW-0238">DNA-binding</keyword>
<dbReference type="InterPro" id="IPR050109">
    <property type="entry name" value="HTH-type_TetR-like_transc_reg"/>
</dbReference>
<sequence length="225" mass="24393">MRDRPHDRPRAPAAQPSPSRPPGLRERKKAQTRRAITRAALELFAARGYDDVGVREIADAADTSIATLFTYFPDGKASLVFPGDRADHIAALVRAVHHRTPGQTVVRAVHGHMTGRGPFVTDPTPDGQRALDLVRATPELSDYALRSWTATQDALAAAIAREAGLPGDDLTARLLTRYLLLIPDLATTADADARRTLDVVTGLLERGWPAALTTPPRPDEPAEDH</sequence>
<protein>
    <submittedName>
        <fullName evidence="7">TetR family transcriptional regulator</fullName>
    </submittedName>
</protein>
<evidence type="ECO:0000256" key="5">
    <source>
        <dbReference type="SAM" id="MobiDB-lite"/>
    </source>
</evidence>
<dbReference type="PANTHER" id="PTHR30055">
    <property type="entry name" value="HTH-TYPE TRANSCRIPTIONAL REGULATOR RUTR"/>
    <property type="match status" value="1"/>
</dbReference>
<feature type="region of interest" description="Disordered" evidence="5">
    <location>
        <begin position="1"/>
        <end position="30"/>
    </location>
</feature>
<feature type="compositionally biased region" description="Basic and acidic residues" evidence="5">
    <location>
        <begin position="1"/>
        <end position="10"/>
    </location>
</feature>
<dbReference type="InterPro" id="IPR001647">
    <property type="entry name" value="HTH_TetR"/>
</dbReference>
<proteinExistence type="predicted"/>
<dbReference type="EMBL" id="CP059572">
    <property type="protein sequence ID" value="QXJ26244.1"/>
    <property type="molecule type" value="Genomic_DNA"/>
</dbReference>
<dbReference type="Pfam" id="PF17754">
    <property type="entry name" value="TetR_C_14"/>
    <property type="match status" value="1"/>
</dbReference>
<dbReference type="PROSITE" id="PS50977">
    <property type="entry name" value="HTH_TETR_2"/>
    <property type="match status" value="1"/>
</dbReference>
<dbReference type="Pfam" id="PF00440">
    <property type="entry name" value="TetR_N"/>
    <property type="match status" value="1"/>
</dbReference>
<evidence type="ECO:0000256" key="1">
    <source>
        <dbReference type="ARBA" id="ARBA00023015"/>
    </source>
</evidence>
<reference evidence="7" key="1">
    <citation type="submission" date="2020-07" db="EMBL/GenBank/DDBJ databases">
        <authorList>
            <person name="Tarantini F.S."/>
            <person name="Hong K.W."/>
            <person name="Chan K.G."/>
        </authorList>
    </citation>
    <scope>NUCLEOTIDE SEQUENCE</scope>
    <source>
        <strain evidence="7">32-07</strain>
    </source>
</reference>
<dbReference type="InterPro" id="IPR009057">
    <property type="entry name" value="Homeodomain-like_sf"/>
</dbReference>
<gene>
    <name evidence="7" type="ORF">AGRA3207_000235</name>
</gene>
<evidence type="ECO:0000313" key="8">
    <source>
        <dbReference type="Proteomes" id="UP001049518"/>
    </source>
</evidence>
<feature type="DNA-binding region" description="H-T-H motif" evidence="4">
    <location>
        <begin position="53"/>
        <end position="72"/>
    </location>
</feature>
<dbReference type="Proteomes" id="UP001049518">
    <property type="component" value="Chromosome"/>
</dbReference>
<keyword evidence="1" id="KW-0805">Transcription regulation</keyword>
<keyword evidence="8" id="KW-1185">Reference proteome</keyword>
<dbReference type="Gene3D" id="1.10.357.10">
    <property type="entry name" value="Tetracycline Repressor, domain 2"/>
    <property type="match status" value="1"/>
</dbReference>
<dbReference type="PANTHER" id="PTHR30055:SF234">
    <property type="entry name" value="HTH-TYPE TRANSCRIPTIONAL REGULATOR BETI"/>
    <property type="match status" value="1"/>
</dbReference>
<dbReference type="InterPro" id="IPR041347">
    <property type="entry name" value="MftR_C"/>
</dbReference>
<keyword evidence="3" id="KW-0804">Transcription</keyword>
<evidence type="ECO:0000256" key="4">
    <source>
        <dbReference type="PROSITE-ProRule" id="PRU00335"/>
    </source>
</evidence>
<dbReference type="SUPFAM" id="SSF46689">
    <property type="entry name" value="Homeodomain-like"/>
    <property type="match status" value="1"/>
</dbReference>
<evidence type="ECO:0000313" key="7">
    <source>
        <dbReference type="EMBL" id="QXJ26244.1"/>
    </source>
</evidence>
<dbReference type="Gene3D" id="1.10.10.60">
    <property type="entry name" value="Homeodomain-like"/>
    <property type="match status" value="1"/>
</dbReference>
<name>A0ABX8R7J4_9ACTN</name>
<accession>A0ABX8R7J4</accession>
<evidence type="ECO:0000259" key="6">
    <source>
        <dbReference type="PROSITE" id="PS50977"/>
    </source>
</evidence>
<feature type="domain" description="HTH tetR-type" evidence="6">
    <location>
        <begin position="30"/>
        <end position="90"/>
    </location>
</feature>
<evidence type="ECO:0000256" key="3">
    <source>
        <dbReference type="ARBA" id="ARBA00023163"/>
    </source>
</evidence>
<organism evidence="7 8">
    <name type="scientific">Actinomadura graeca</name>
    <dbReference type="NCBI Taxonomy" id="2750812"/>
    <lineage>
        <taxon>Bacteria</taxon>
        <taxon>Bacillati</taxon>
        <taxon>Actinomycetota</taxon>
        <taxon>Actinomycetes</taxon>
        <taxon>Streptosporangiales</taxon>
        <taxon>Thermomonosporaceae</taxon>
        <taxon>Actinomadura</taxon>
    </lineage>
</organism>